<dbReference type="PROSITE" id="PS50222">
    <property type="entry name" value="EF_HAND_2"/>
    <property type="match status" value="1"/>
</dbReference>
<feature type="coiled-coil region" evidence="1">
    <location>
        <begin position="96"/>
        <end position="274"/>
    </location>
</feature>
<evidence type="ECO:0000256" key="1">
    <source>
        <dbReference type="SAM" id="Coils"/>
    </source>
</evidence>
<dbReference type="InterPro" id="IPR002048">
    <property type="entry name" value="EF_hand_dom"/>
</dbReference>
<keyword evidence="5" id="KW-1185">Reference proteome</keyword>
<evidence type="ECO:0000259" key="3">
    <source>
        <dbReference type="PROSITE" id="PS50222"/>
    </source>
</evidence>
<feature type="region of interest" description="Disordered" evidence="2">
    <location>
        <begin position="28"/>
        <end position="64"/>
    </location>
</feature>
<feature type="region of interest" description="Disordered" evidence="2">
    <location>
        <begin position="759"/>
        <end position="823"/>
    </location>
</feature>
<dbReference type="Proteomes" id="UP001162131">
    <property type="component" value="Unassembled WGS sequence"/>
</dbReference>
<dbReference type="EMBL" id="CAJZBQ010000036">
    <property type="protein sequence ID" value="CAG9324362.1"/>
    <property type="molecule type" value="Genomic_DNA"/>
</dbReference>
<protein>
    <recommendedName>
        <fullName evidence="3">EF-hand domain-containing protein</fullName>
    </recommendedName>
</protein>
<feature type="compositionally biased region" description="Basic and acidic residues" evidence="2">
    <location>
        <begin position="799"/>
        <end position="811"/>
    </location>
</feature>
<reference evidence="4" key="1">
    <citation type="submission" date="2021-09" db="EMBL/GenBank/DDBJ databases">
        <authorList>
            <consortium name="AG Swart"/>
            <person name="Singh M."/>
            <person name="Singh A."/>
            <person name="Seah K."/>
            <person name="Emmerich C."/>
        </authorList>
    </citation>
    <scope>NUCLEOTIDE SEQUENCE</scope>
    <source>
        <strain evidence="4">ATCC30299</strain>
    </source>
</reference>
<evidence type="ECO:0000313" key="4">
    <source>
        <dbReference type="EMBL" id="CAG9324362.1"/>
    </source>
</evidence>
<evidence type="ECO:0000313" key="5">
    <source>
        <dbReference type="Proteomes" id="UP001162131"/>
    </source>
</evidence>
<feature type="compositionally biased region" description="Polar residues" evidence="2">
    <location>
        <begin position="29"/>
        <end position="46"/>
    </location>
</feature>
<dbReference type="GO" id="GO:0005509">
    <property type="term" value="F:calcium ion binding"/>
    <property type="evidence" value="ECO:0007669"/>
    <property type="project" value="InterPro"/>
</dbReference>
<keyword evidence="1" id="KW-0175">Coiled coil</keyword>
<sequence>MDSGSNQEESKTSIRFHYNHDQLIVDTTPYEQKSSARNSATTPTTMNRKRPLSQGRKITSLPKNRPSVGQEFVLKSRLSVGAIFAGGKQTYEASLLEKISTQKSQIESLKKDLKHEEKLVKTLMSNPDNYYIGKYAEEAKAWKNKVSENKKEIKHMELEINELKKNKGVSKVCELKEEIGILSKICRNLEAQLAEKTSDAKSMHEEEKKVKLKIKDYENEIDALKAQNKEIINKYLEKDSIISELKKEVEKLSKKKLAKRNQALKKEVERLKLRLEGNRFAVANSIEKDVKIIDIQKPHIIDRNKIEKTLIIADIKGTKFNRNQIQTELLIPNIESAIKKNPKNQVSILNTGIEPVHKSAKLDQEYETVYNSIPNNRILNSEVNCNPISISNGTTEFKQALDSDIQKIPNENLIKPEDLSVQFEHFSLCMANFGLTKSEVPEYLFKESFEDEMTKDGLIDHLKKFDIILKMPKHEEFCKFLIEPNLGDFCGQSFPNKKTVSQICAKLMANLSDWEIIKDNEEENFDQIIYSDLCENLLEFKKICKSWDKDNSACVSLNQIEQVFIKFLKNPSAKLLYYIKFFCFSLLHRIDAIPYINVCNIIQNLGKKKSKSETLSTPSQIEDNRSNKSVERGKSPIEEEFVAENFGHTESMSEEAADIDMLHPNELPRNETLVSTCIEGNIEIKEDKVFEENKSDLSSIDNPSESHESDQEILEEDMNQEVNEELEETESIEKTQEITESETEFQHEELNNLVIQSCGHTNEVSSKRKKEKDEYEIISNTEIERPLTSFEESSESEEETFRAEEETHKAEDEEEEEEEYNIA</sequence>
<feature type="region of interest" description="Disordered" evidence="2">
    <location>
        <begin position="693"/>
        <end position="745"/>
    </location>
</feature>
<dbReference type="AlphaFoldDB" id="A0AAU9JH02"/>
<proteinExistence type="predicted"/>
<comment type="caution">
    <text evidence="4">The sequence shown here is derived from an EMBL/GenBank/DDBJ whole genome shotgun (WGS) entry which is preliminary data.</text>
</comment>
<feature type="domain" description="EF-hand" evidence="3">
    <location>
        <begin position="535"/>
        <end position="570"/>
    </location>
</feature>
<feature type="compositionally biased region" description="Acidic residues" evidence="2">
    <location>
        <begin position="711"/>
        <end position="730"/>
    </location>
</feature>
<name>A0AAU9JH02_9CILI</name>
<feature type="region of interest" description="Disordered" evidence="2">
    <location>
        <begin position="612"/>
        <end position="634"/>
    </location>
</feature>
<feature type="compositionally biased region" description="Acidic residues" evidence="2">
    <location>
        <begin position="812"/>
        <end position="823"/>
    </location>
</feature>
<feature type="compositionally biased region" description="Basic and acidic residues" evidence="2">
    <location>
        <begin position="622"/>
        <end position="634"/>
    </location>
</feature>
<accession>A0AAU9JH02</accession>
<evidence type="ECO:0000256" key="2">
    <source>
        <dbReference type="SAM" id="MobiDB-lite"/>
    </source>
</evidence>
<gene>
    <name evidence="4" type="ORF">BSTOLATCC_MIC36154</name>
</gene>
<organism evidence="4 5">
    <name type="scientific">Blepharisma stoltei</name>
    <dbReference type="NCBI Taxonomy" id="1481888"/>
    <lineage>
        <taxon>Eukaryota</taxon>
        <taxon>Sar</taxon>
        <taxon>Alveolata</taxon>
        <taxon>Ciliophora</taxon>
        <taxon>Postciliodesmatophora</taxon>
        <taxon>Heterotrichea</taxon>
        <taxon>Heterotrichida</taxon>
        <taxon>Blepharismidae</taxon>
        <taxon>Blepharisma</taxon>
    </lineage>
</organism>